<evidence type="ECO:0000256" key="11">
    <source>
        <dbReference type="ARBA" id="ARBA00023136"/>
    </source>
</evidence>
<evidence type="ECO:0000256" key="1">
    <source>
        <dbReference type="ARBA" id="ARBA00001936"/>
    </source>
</evidence>
<dbReference type="EMBL" id="PXOQ01000007">
    <property type="protein sequence ID" value="PSG90413.1"/>
    <property type="molecule type" value="Genomic_DNA"/>
</dbReference>
<name>A0A2T1ND90_9FLAO</name>
<evidence type="ECO:0000256" key="7">
    <source>
        <dbReference type="ARBA" id="ARBA00022729"/>
    </source>
</evidence>
<dbReference type="PANTHER" id="PTHR31120:SF6">
    <property type="entry name" value="METALLOPROTEASE TIKI HOMOLOG"/>
    <property type="match status" value="1"/>
</dbReference>
<evidence type="ECO:0000256" key="4">
    <source>
        <dbReference type="ARBA" id="ARBA00022670"/>
    </source>
</evidence>
<dbReference type="Proteomes" id="UP000238426">
    <property type="component" value="Unassembled WGS sequence"/>
</dbReference>
<keyword evidence="14" id="KW-1185">Reference proteome</keyword>
<dbReference type="AlphaFoldDB" id="A0A2T1ND90"/>
<dbReference type="GO" id="GO:0046872">
    <property type="term" value="F:metal ion binding"/>
    <property type="evidence" value="ECO:0007669"/>
    <property type="project" value="UniProtKB-KW"/>
</dbReference>
<evidence type="ECO:0000313" key="14">
    <source>
        <dbReference type="Proteomes" id="UP000238426"/>
    </source>
</evidence>
<dbReference type="GO" id="GO:0004222">
    <property type="term" value="F:metalloendopeptidase activity"/>
    <property type="evidence" value="ECO:0007669"/>
    <property type="project" value="TreeGrafter"/>
</dbReference>
<dbReference type="GO" id="GO:0030178">
    <property type="term" value="P:negative regulation of Wnt signaling pathway"/>
    <property type="evidence" value="ECO:0007669"/>
    <property type="project" value="InterPro"/>
</dbReference>
<comment type="subcellular location">
    <subcellularLocation>
        <location evidence="3">Membrane</location>
        <topology evidence="3">Single-pass type I membrane protein</topology>
    </subcellularLocation>
</comment>
<evidence type="ECO:0000256" key="10">
    <source>
        <dbReference type="ARBA" id="ARBA00023049"/>
    </source>
</evidence>
<comment type="cofactor">
    <cofactor evidence="2">
        <name>Co(2+)</name>
        <dbReference type="ChEBI" id="CHEBI:48828"/>
    </cofactor>
</comment>
<dbReference type="InterPro" id="IPR002816">
    <property type="entry name" value="TraB/PrgY/GumN_fam"/>
</dbReference>
<evidence type="ECO:0000256" key="6">
    <source>
        <dbReference type="ARBA" id="ARBA00022723"/>
    </source>
</evidence>
<dbReference type="Pfam" id="PF01963">
    <property type="entry name" value="TraB_PrgY_gumN"/>
    <property type="match status" value="1"/>
</dbReference>
<evidence type="ECO:0000256" key="3">
    <source>
        <dbReference type="ARBA" id="ARBA00004479"/>
    </source>
</evidence>
<evidence type="ECO:0000256" key="9">
    <source>
        <dbReference type="ARBA" id="ARBA00022989"/>
    </source>
</evidence>
<dbReference type="PANTHER" id="PTHR31120">
    <property type="entry name" value="METALLOPROTEASE TIKI"/>
    <property type="match status" value="1"/>
</dbReference>
<organism evidence="13 14">
    <name type="scientific">Aurantibacter aestuarii</name>
    <dbReference type="NCBI Taxonomy" id="1266046"/>
    <lineage>
        <taxon>Bacteria</taxon>
        <taxon>Pseudomonadati</taxon>
        <taxon>Bacteroidota</taxon>
        <taxon>Flavobacteriia</taxon>
        <taxon>Flavobacteriales</taxon>
        <taxon>Flavobacteriaceae</taxon>
        <taxon>Aurantibacter</taxon>
    </lineage>
</organism>
<keyword evidence="11" id="KW-0472">Membrane</keyword>
<keyword evidence="8" id="KW-0378">Hydrolase</keyword>
<keyword evidence="7" id="KW-0732">Signal</keyword>
<evidence type="ECO:0000313" key="13">
    <source>
        <dbReference type="EMBL" id="PSG90413.1"/>
    </source>
</evidence>
<dbReference type="InterPro" id="IPR040230">
    <property type="entry name" value="TIKI1/2-like"/>
</dbReference>
<reference evidence="13 14" key="1">
    <citation type="submission" date="2018-03" db="EMBL/GenBank/DDBJ databases">
        <title>Mesoflavibacter sp. HG37 and Mesoflavibacter sp. HG96 sp.nov., two marine bacteria isolated from seawater of Western Pacific Ocean.</title>
        <authorList>
            <person name="Cheng H."/>
            <person name="Wu Y.-H."/>
            <person name="Guo L.-L."/>
            <person name="Xu X.-W."/>
        </authorList>
    </citation>
    <scope>NUCLEOTIDE SEQUENCE [LARGE SCALE GENOMIC DNA]</scope>
    <source>
        <strain evidence="13 14">KCTC 32269</strain>
    </source>
</reference>
<keyword evidence="12" id="KW-0325">Glycoprotein</keyword>
<comment type="caution">
    <text evidence="13">The sequence shown here is derived from an EMBL/GenBank/DDBJ whole genome shotgun (WGS) entry which is preliminary data.</text>
</comment>
<keyword evidence="10" id="KW-0482">Metalloprotease</keyword>
<protein>
    <submittedName>
        <fullName evidence="13">TraB/GumN family protein</fullName>
    </submittedName>
</protein>
<evidence type="ECO:0000256" key="5">
    <source>
        <dbReference type="ARBA" id="ARBA00022692"/>
    </source>
</evidence>
<keyword evidence="5" id="KW-0812">Transmembrane</keyword>
<keyword evidence="9" id="KW-1133">Transmembrane helix</keyword>
<evidence type="ECO:0000256" key="2">
    <source>
        <dbReference type="ARBA" id="ARBA00001941"/>
    </source>
</evidence>
<accession>A0A2T1ND90</accession>
<evidence type="ECO:0000256" key="8">
    <source>
        <dbReference type="ARBA" id="ARBA00022801"/>
    </source>
</evidence>
<dbReference type="GO" id="GO:0006508">
    <property type="term" value="P:proteolysis"/>
    <property type="evidence" value="ECO:0007669"/>
    <property type="project" value="UniProtKB-KW"/>
</dbReference>
<gene>
    <name evidence="13" type="ORF">C7H52_03785</name>
</gene>
<proteinExistence type="predicted"/>
<dbReference type="RefSeq" id="WP_106462553.1">
    <property type="nucleotide sequence ID" value="NZ_PXOQ01000007.1"/>
</dbReference>
<keyword evidence="4" id="KW-0645">Protease</keyword>
<dbReference type="OrthoDB" id="9798714at2"/>
<keyword evidence="6" id="KW-0479">Metal-binding</keyword>
<sequence length="1157" mass="135562">MKYSVFYLFIFVSFIGFSQENQNSLLWEISGNGLEKPSYLYGTMHVSNKVAFRLDDVFFEALNNADYVALESSPSEWLEYNYYTTTLFPQNYASTFKDDFYSNIVGIEAPKDLLIRSAIRFNNQLVNGILYRKDSAKDNFEEETYLDMFIYQAGKKTNKPIISLENLEESRYLVAKAQKNSKKDKIDPWLAKLYEKENAYLLRENTYRDRNIQFLDSISKASNSEYFREHMLFIRNDNMVKVLDSVMQTKSVFSGVGAAHLGGKRGMIQLLQNLGYRVKPLTSLKTNLAITEKERLETKIKTPVFSKQQTPDGFISLNAYGELREFLYNGIKYYISPDLPNGAHLTLTRINTFNYLPNDNNLYLNHIEKFLFEDVPGKIISKEPITGKFPGLSIVNQTKKGDYEKFHIYQTPLEFIIIKLSGLKTYVLDFEKNVFDSISFKESATTFTVLKEPFNKYELKFPETYVTDNYDYSGNKLVQGYYNNAFYFLRETVYHDNYYLEEDSFEAKFMAHNFLKNLELEVNEGKLTRTPVTSYETNAILKDSVNGLHLKTVIKDGSYYTLGYVGQSEAEAKKYFSSLKFKAYQYPDNFETVIDTSLHFSVKTNTKTIPPKSNYSYEKEKPYAEKETLTTYYSKANEQIYVTKYKYHDLQMFEHIDSLWATVKKEYENYSQYEGYKDFIILNEKKQVKDSTFTYEYILRDTASIKQVYVKNILKKGAYFELRAQGDTITPQSQFLKTFYNSFQPLDTLLGVSVFKDKTPIFLEALKANDSIVFDSVDKLKFNTTHAEPLMKFLKTFDFPENKIDIKYKLIKELAQLEHPNLETYLEQLYDDSYSDPEVQIIVLNSFFRKNTTKSYEKFIQLLNKDLPLDEREITNVLNRYNDSLSGKKQLFPELLQFTSVNDYKAPIYGLLSQLIIKDEIKPKVYKKYKKQIINDGKIEIKRSYSQYSSSYKGNYGLIDYVYLIFPYREEKTAQEFFNKLIESKNGHAQASYYSLLARENETIPNALKEKTIYSDDLKHLIISKLYHKELYTHAKATGITQDSYIKSYLFADTNIEKERDSIVFVDKKPFETDLGDKGEIHFYKLIKTTSDSENTRLYYFAYLKDDSNDLIVLDSYLETGSYGEEFNENKDEEELYQNIIDKVVHKTRKRLMDEDY</sequence>
<dbReference type="CDD" id="cd14789">
    <property type="entry name" value="Tiki"/>
    <property type="match status" value="1"/>
</dbReference>
<dbReference type="GO" id="GO:0016020">
    <property type="term" value="C:membrane"/>
    <property type="evidence" value="ECO:0007669"/>
    <property type="project" value="UniProtKB-SubCell"/>
</dbReference>
<evidence type="ECO:0000256" key="12">
    <source>
        <dbReference type="ARBA" id="ARBA00023180"/>
    </source>
</evidence>
<comment type="cofactor">
    <cofactor evidence="1">
        <name>Mn(2+)</name>
        <dbReference type="ChEBI" id="CHEBI:29035"/>
    </cofactor>
</comment>